<dbReference type="PIRSF" id="PIRSF000521">
    <property type="entry name" value="Transaminase_4ab_Lys_Orn"/>
    <property type="match status" value="1"/>
</dbReference>
<dbReference type="GO" id="GO:0030170">
    <property type="term" value="F:pyridoxal phosphate binding"/>
    <property type="evidence" value="ECO:0007669"/>
    <property type="project" value="InterPro"/>
</dbReference>
<dbReference type="SUPFAM" id="SSF53383">
    <property type="entry name" value="PLP-dependent transferases"/>
    <property type="match status" value="1"/>
</dbReference>
<dbReference type="PROSITE" id="PS00600">
    <property type="entry name" value="AA_TRANSFER_CLASS_3"/>
    <property type="match status" value="1"/>
</dbReference>
<evidence type="ECO:0000256" key="4">
    <source>
        <dbReference type="RuleBase" id="RU003560"/>
    </source>
</evidence>
<dbReference type="CDD" id="cd00610">
    <property type="entry name" value="OAT_like"/>
    <property type="match status" value="1"/>
</dbReference>
<dbReference type="GO" id="GO:0008483">
    <property type="term" value="F:transaminase activity"/>
    <property type="evidence" value="ECO:0007669"/>
    <property type="project" value="UniProtKB-KW"/>
</dbReference>
<sequence length="443" mass="47839">MNNAFDPSKLDGLPPATKGRIKRRSRALGPAYRLFYQQPVEVCRAQGVLLYDSDGNEYLDAYNNVVSVGHCHPKIIAAVHQQMQTLCTHTRYLQDGILDYAEDLLSTFGGKLSASGHAMFTCTGSEANDLALRIAMHHTGKRGIIITHEAYHGNSHLTASISPSLGDNSPLGTWVRQIPAPDAYRLPKEGLGQWMAGQVQKQIQDLERHGDGLAAFIVDSAFSSDGVYTHPTDLLAPVAEVVHAAGGLFIADEVQSGFGRLGDSLWGYQRHGVAPDIVTMGKPMGNGFPVAGIAILPEVVESFGRAMRYFNTFGGNSVAMAAAQATLNVIRDEGLLENAQSVGRFLKDGLLELAKSHASIGDVRGSGLYLGVEMVQDRSSKQSSPFAATYLVNALRERRVLISASGFDGNSLKIRPPLVFAKAHAERFLNELDGALNDLNKQQ</sequence>
<evidence type="ECO:0000256" key="1">
    <source>
        <dbReference type="ARBA" id="ARBA00001933"/>
    </source>
</evidence>
<dbReference type="InterPro" id="IPR005814">
    <property type="entry name" value="Aminotrans_3"/>
</dbReference>
<dbReference type="InterPro" id="IPR015424">
    <property type="entry name" value="PyrdxlP-dep_Trfase"/>
</dbReference>
<dbReference type="PANTHER" id="PTHR45688">
    <property type="match status" value="1"/>
</dbReference>
<evidence type="ECO:0000256" key="2">
    <source>
        <dbReference type="ARBA" id="ARBA00008954"/>
    </source>
</evidence>
<dbReference type="Gene3D" id="3.40.640.10">
    <property type="entry name" value="Type I PLP-dependent aspartate aminotransferase-like (Major domain)"/>
    <property type="match status" value="1"/>
</dbReference>
<protein>
    <submittedName>
        <fullName evidence="5">4-aminobutyrate aminotransferase</fullName>
    </submittedName>
</protein>
<dbReference type="Pfam" id="PF00202">
    <property type="entry name" value="Aminotran_3"/>
    <property type="match status" value="1"/>
</dbReference>
<keyword evidence="6" id="KW-1185">Reference proteome</keyword>
<evidence type="ECO:0000313" key="6">
    <source>
        <dbReference type="Proteomes" id="UP000072660"/>
    </source>
</evidence>
<name>A0A139SJ63_9GAMM</name>
<dbReference type="InterPro" id="IPR015422">
    <property type="entry name" value="PyrdxlP-dep_Trfase_small"/>
</dbReference>
<evidence type="ECO:0000256" key="3">
    <source>
        <dbReference type="ARBA" id="ARBA00022898"/>
    </source>
</evidence>
<keyword evidence="5" id="KW-0808">Transferase</keyword>
<comment type="caution">
    <text evidence="5">The sequence shown here is derived from an EMBL/GenBank/DDBJ whole genome shotgun (WGS) entry which is preliminary data.</text>
</comment>
<accession>A0A139SJ63</accession>
<keyword evidence="5" id="KW-0032">Aminotransferase</keyword>
<gene>
    <name evidence="5" type="ORF">AXE65_07160</name>
</gene>
<organism evidence="5 6">
    <name type="scientific">Ventosimonas gracilis</name>
    <dbReference type="NCBI Taxonomy" id="1680762"/>
    <lineage>
        <taxon>Bacteria</taxon>
        <taxon>Pseudomonadati</taxon>
        <taxon>Pseudomonadota</taxon>
        <taxon>Gammaproteobacteria</taxon>
        <taxon>Pseudomonadales</taxon>
        <taxon>Ventosimonadaceae</taxon>
        <taxon>Ventosimonas</taxon>
    </lineage>
</organism>
<dbReference type="OrthoDB" id="9801052at2"/>
<dbReference type="PANTHER" id="PTHR45688:SF13">
    <property type="entry name" value="ALANINE--GLYOXYLATE AMINOTRANSFERASE 2-LIKE"/>
    <property type="match status" value="1"/>
</dbReference>
<dbReference type="InterPro" id="IPR049704">
    <property type="entry name" value="Aminotrans_3_PPA_site"/>
</dbReference>
<proteinExistence type="inferred from homology"/>
<keyword evidence="3 4" id="KW-0663">Pyridoxal phosphate</keyword>
<dbReference type="AlphaFoldDB" id="A0A139SJ63"/>
<reference evidence="5" key="1">
    <citation type="submission" date="2016-02" db="EMBL/GenBank/DDBJ databases">
        <authorList>
            <person name="Wen L."/>
            <person name="He K."/>
            <person name="Yang H."/>
        </authorList>
    </citation>
    <scope>NUCLEOTIDE SEQUENCE [LARGE SCALE GENOMIC DNA]</scope>
    <source>
        <strain evidence="5">CV58</strain>
    </source>
</reference>
<dbReference type="EMBL" id="LSZO01000211">
    <property type="protein sequence ID" value="KXU34618.1"/>
    <property type="molecule type" value="Genomic_DNA"/>
</dbReference>
<dbReference type="Proteomes" id="UP000072660">
    <property type="component" value="Unassembled WGS sequence"/>
</dbReference>
<dbReference type="InterPro" id="IPR015421">
    <property type="entry name" value="PyrdxlP-dep_Trfase_major"/>
</dbReference>
<comment type="similarity">
    <text evidence="2 4">Belongs to the class-III pyridoxal-phosphate-dependent aminotransferase family.</text>
</comment>
<comment type="cofactor">
    <cofactor evidence="1">
        <name>pyridoxal 5'-phosphate</name>
        <dbReference type="ChEBI" id="CHEBI:597326"/>
    </cofactor>
</comment>
<evidence type="ECO:0000313" key="5">
    <source>
        <dbReference type="EMBL" id="KXU34618.1"/>
    </source>
</evidence>
<dbReference type="Gene3D" id="3.90.1150.10">
    <property type="entry name" value="Aspartate Aminotransferase, domain 1"/>
    <property type="match status" value="1"/>
</dbReference>